<dbReference type="HOGENOM" id="CLU_609194_0_0_2"/>
<proteinExistence type="predicted"/>
<protein>
    <submittedName>
        <fullName evidence="2">Uncharacterized protein</fullName>
    </submittedName>
</protein>
<name>A0B9U3_METTP</name>
<organism evidence="2 3">
    <name type="scientific">Methanothrix thermoacetophila (strain DSM 6194 / JCM 14653 / NBRC 101360 / PT)</name>
    <name type="common">Methanosaeta thermophila</name>
    <dbReference type="NCBI Taxonomy" id="349307"/>
    <lineage>
        <taxon>Archaea</taxon>
        <taxon>Methanobacteriati</taxon>
        <taxon>Methanobacteriota</taxon>
        <taxon>Stenosarchaea group</taxon>
        <taxon>Methanomicrobia</taxon>
        <taxon>Methanotrichales</taxon>
        <taxon>Methanotrichaceae</taxon>
        <taxon>Methanothrix</taxon>
    </lineage>
</organism>
<dbReference type="EMBL" id="CP000477">
    <property type="protein sequence ID" value="ABK15467.1"/>
    <property type="molecule type" value="Genomic_DNA"/>
</dbReference>
<reference evidence="2 3" key="1">
    <citation type="submission" date="2006-10" db="EMBL/GenBank/DDBJ databases">
        <title>Complete sequence of Methanosaeta thermophila PT.</title>
        <authorList>
            <consortium name="US DOE Joint Genome Institute"/>
            <person name="Copeland A."/>
            <person name="Lucas S."/>
            <person name="Lapidus A."/>
            <person name="Barry K."/>
            <person name="Detter J.C."/>
            <person name="Glavina del Rio T."/>
            <person name="Hammon N."/>
            <person name="Israni S."/>
            <person name="Pitluck S."/>
            <person name="Chain P."/>
            <person name="Malfatti S."/>
            <person name="Shin M."/>
            <person name="Vergez L."/>
            <person name="Schmutz J."/>
            <person name="Larimer F."/>
            <person name="Land M."/>
            <person name="Hauser L."/>
            <person name="Kyrpides N."/>
            <person name="Kim E."/>
            <person name="Smith K.S."/>
            <person name="Ingram-Smith C."/>
            <person name="Richardson P."/>
        </authorList>
    </citation>
    <scope>NUCLEOTIDE SEQUENCE [LARGE SCALE GENOMIC DNA]</scope>
    <source>
        <strain evidence="3">DSM 6194 / JCM 14653 / NBRC 101360 / PT</strain>
    </source>
</reference>
<accession>A0B9U3</accession>
<gene>
    <name evidence="2" type="ordered locus">Mthe_1701</name>
</gene>
<dbReference type="KEGG" id="mtp:Mthe_1701"/>
<dbReference type="Proteomes" id="UP000000674">
    <property type="component" value="Chromosome"/>
</dbReference>
<feature type="compositionally biased region" description="Polar residues" evidence="1">
    <location>
        <begin position="39"/>
        <end position="67"/>
    </location>
</feature>
<dbReference type="AlphaFoldDB" id="A0B9U3"/>
<evidence type="ECO:0000313" key="2">
    <source>
        <dbReference type="EMBL" id="ABK15467.1"/>
    </source>
</evidence>
<sequence length="449" mass="49691">MKLYACILIAFALINVAFGAIGDGGVQGYSDFTPLDSPSAMSGQGYPQSTQYPGSQSPSTGSQLPDQQPWRSLENILGGFSAAPEAQGPYAERMTPTDLKLQEPSADSFQPDGSLDFSSATPPAGLSFDTSGAWYWPGSSTSRNRLYVQTSSGLRTVGGCWLGGYLPLWAQIASAGNLYTYEWYPSSSAPKVRWWGWSWPGYKRGWFYGDAPGWHIISYYCNGWSNYIYIYVWPTSVIHSNTNIIQSVSNVQSSNVIQSVQSTSESSVQGAPTPPDVNTEQLILPDSNKIYPGCSGDECYADLNPVFPKVASCSCPEKRCGCNEYYIQVWPNKLVTAAGVVQGEWLPLWSNIRRPGRYWSYEWAPCGSFPRGYYCSPSVKGFGYKTTGWFPTWFYGEKVGWHILAYCTTDWSNYIYIYVWPDSGSSSECHTFGCRSDTSKTCGPYAFDC</sequence>
<dbReference type="STRING" id="349307.Mthe_1701"/>
<evidence type="ECO:0000313" key="3">
    <source>
        <dbReference type="Proteomes" id="UP000000674"/>
    </source>
</evidence>
<evidence type="ECO:0000256" key="1">
    <source>
        <dbReference type="SAM" id="MobiDB-lite"/>
    </source>
</evidence>
<keyword evidence="3" id="KW-1185">Reference proteome</keyword>
<feature type="region of interest" description="Disordered" evidence="1">
    <location>
        <begin position="38"/>
        <end position="67"/>
    </location>
</feature>